<evidence type="ECO:0000256" key="2">
    <source>
        <dbReference type="ARBA" id="ARBA00022448"/>
    </source>
</evidence>
<accession>A0A4R6YAP9</accession>
<dbReference type="PRINTS" id="PR00337">
    <property type="entry name" value="LEUILEVALBP"/>
</dbReference>
<feature type="signal peptide" evidence="5">
    <location>
        <begin position="1"/>
        <end position="19"/>
    </location>
</feature>
<proteinExistence type="inferred from homology"/>
<keyword evidence="3 5" id="KW-0732">Signal</keyword>
<dbReference type="PANTHER" id="PTHR47151">
    <property type="entry name" value="LEU/ILE/VAL-BINDING ABC TRANSPORTER SUBUNIT"/>
    <property type="match status" value="1"/>
</dbReference>
<dbReference type="RefSeq" id="WP_133619141.1">
    <property type="nucleotide sequence ID" value="NZ_SNZE01000003.1"/>
</dbReference>
<dbReference type="Proteomes" id="UP000294480">
    <property type="component" value="Unassembled WGS sequence"/>
</dbReference>
<keyword evidence="8" id="KW-1185">Reference proteome</keyword>
<feature type="chain" id="PRO_5020370096" evidence="5">
    <location>
        <begin position="20"/>
        <end position="396"/>
    </location>
</feature>
<dbReference type="Gene3D" id="3.40.50.2300">
    <property type="match status" value="2"/>
</dbReference>
<organism evidence="7 8">
    <name type="scientific">Hydromonas duriensis</name>
    <dbReference type="NCBI Taxonomy" id="1527608"/>
    <lineage>
        <taxon>Bacteria</taxon>
        <taxon>Pseudomonadati</taxon>
        <taxon>Pseudomonadota</taxon>
        <taxon>Betaproteobacteria</taxon>
        <taxon>Burkholderiales</taxon>
        <taxon>Burkholderiaceae</taxon>
        <taxon>Hydromonas</taxon>
    </lineage>
</organism>
<gene>
    <name evidence="7" type="ORF">DFR44_103109</name>
</gene>
<sequence>MIFKKLSLTTALVATFALAACGGAKDEKKADTPAGAGVIKIATASPMSGGQATVGKDNESGARLAVEEINAKGGVDIGGKKYMIELVVEDDAGDPKQGTTVAQKIADDKSISAVVGHYNSGVTMVAEPIYAKANLVSFTVSSNPDVTLKATKGEGGIPMVYRMASHDGKQGPALAAYAQKKGYKTIAIFDDATAYGKGLADQVEKTAKEAGMTIATHESATDKTTDFKSVLTKIKASNVDAIMWGGYDDTAASLVKQARELGIKAAFLMPDAVCTDNYLKLAGTAASGTICSATGLSLADMKDGATFKANFEKRFPGQTVQAYAPLYYDGVYTAIAAVKKAGSTDRAKVAAAMKGLTLTGLSGPIAFDDATGERKDTVITILEEKNKAFVPVDKIK</sequence>
<feature type="domain" description="Leucine-binding protein" evidence="6">
    <location>
        <begin position="39"/>
        <end position="373"/>
    </location>
</feature>
<dbReference type="GO" id="GO:0006865">
    <property type="term" value="P:amino acid transport"/>
    <property type="evidence" value="ECO:0007669"/>
    <property type="project" value="UniProtKB-KW"/>
</dbReference>
<dbReference type="Pfam" id="PF13458">
    <property type="entry name" value="Peripla_BP_6"/>
    <property type="match status" value="1"/>
</dbReference>
<evidence type="ECO:0000313" key="7">
    <source>
        <dbReference type="EMBL" id="TDR32596.1"/>
    </source>
</evidence>
<dbReference type="CDD" id="cd06342">
    <property type="entry name" value="PBP1_ABC_LIVBP-like"/>
    <property type="match status" value="1"/>
</dbReference>
<dbReference type="AlphaFoldDB" id="A0A4R6YAP9"/>
<dbReference type="InterPro" id="IPR028082">
    <property type="entry name" value="Peripla_BP_I"/>
</dbReference>
<evidence type="ECO:0000313" key="8">
    <source>
        <dbReference type="Proteomes" id="UP000294480"/>
    </source>
</evidence>
<evidence type="ECO:0000256" key="5">
    <source>
        <dbReference type="SAM" id="SignalP"/>
    </source>
</evidence>
<dbReference type="SUPFAM" id="SSF53822">
    <property type="entry name" value="Periplasmic binding protein-like I"/>
    <property type="match status" value="1"/>
</dbReference>
<dbReference type="PROSITE" id="PS51257">
    <property type="entry name" value="PROKAR_LIPOPROTEIN"/>
    <property type="match status" value="1"/>
</dbReference>
<name>A0A4R6YAP9_9BURK</name>
<comment type="similarity">
    <text evidence="1">Belongs to the leucine-binding protein family.</text>
</comment>
<evidence type="ECO:0000256" key="4">
    <source>
        <dbReference type="ARBA" id="ARBA00022970"/>
    </source>
</evidence>
<evidence type="ECO:0000259" key="6">
    <source>
        <dbReference type="Pfam" id="PF13458"/>
    </source>
</evidence>
<comment type="caution">
    <text evidence="7">The sequence shown here is derived from an EMBL/GenBank/DDBJ whole genome shotgun (WGS) entry which is preliminary data.</text>
</comment>
<dbReference type="EMBL" id="SNZE01000003">
    <property type="protein sequence ID" value="TDR32596.1"/>
    <property type="molecule type" value="Genomic_DNA"/>
</dbReference>
<evidence type="ECO:0000256" key="3">
    <source>
        <dbReference type="ARBA" id="ARBA00022729"/>
    </source>
</evidence>
<evidence type="ECO:0000256" key="1">
    <source>
        <dbReference type="ARBA" id="ARBA00010062"/>
    </source>
</evidence>
<dbReference type="InterPro" id="IPR000709">
    <property type="entry name" value="Leu_Ile_Val-bd"/>
</dbReference>
<reference evidence="7 8" key="1">
    <citation type="submission" date="2019-03" db="EMBL/GenBank/DDBJ databases">
        <title>Genomic Encyclopedia of Type Strains, Phase IV (KMG-IV): sequencing the most valuable type-strain genomes for metagenomic binning, comparative biology and taxonomic classification.</title>
        <authorList>
            <person name="Goeker M."/>
        </authorList>
    </citation>
    <scope>NUCLEOTIDE SEQUENCE [LARGE SCALE GENOMIC DNA]</scope>
    <source>
        <strain evidence="7 8">DSM 102852</strain>
    </source>
</reference>
<protein>
    <submittedName>
        <fullName evidence="7">Amino acid/amide ABC transporter substrate-binding protein (HAAT family)</fullName>
    </submittedName>
</protein>
<keyword evidence="4" id="KW-0029">Amino-acid transport</keyword>
<dbReference type="InterPro" id="IPR028081">
    <property type="entry name" value="Leu-bd"/>
</dbReference>
<dbReference type="PANTHER" id="PTHR47151:SF2">
    <property type="entry name" value="AMINO ACID BINDING PROTEIN"/>
    <property type="match status" value="1"/>
</dbReference>
<keyword evidence="2" id="KW-0813">Transport</keyword>
<dbReference type="OrthoDB" id="9783240at2"/>